<sequence>MHFCPQNFIRRRRTHFIVLLSVLLLSACKKSNEPGGDGPPGNYSGPIELTGIVVDESGAPMPGATVKSDVQQVTTDAKGTFVMQRLKLAEGNVVLVQGSKAGYHSQVRRVTTAGGNNAAVRLTLKQKKVTHTLQSAAGGTLTVAGGASVQIPAGAIVKADGTAYTGVVNLAVTHIDPADPDFSLKIPGGDLSAIRADQSVVMLYSYGMVDVEMESPSGDKLQLKTGKTSTVKFPIPVFQQATAPNTIPLWHFDNVAGVWKEEGQATRQGNFYTGTVGHFSTWNVDAPEVTAMVEGFVNDPCRSASKGVGGANVTLGQITVTTDKDGKFKARVPANSATTVRLDPRLNNGRGTTADIPAMAAGKSMTQNLSFPCGPSLSGKLTDCEGRPYAGFVNIYLDGKHIGSAYTNDQSQFTIYGPKGKTVLLKAFDMLGGSAELTVAIPADESGKELGDVRICLRENMAPVRFRIHGGGYNQQQIQIGGVAGQTFVAMALYDFRSHETLCTMVAGTHQLTLNFEGETVGNYEDVTMVLELNGKRYVSETMKVGISAFGQVGEKLQGTFSGVAEEFGGTATVTISSGTFEALRIAAQ</sequence>
<evidence type="ECO:0000313" key="1">
    <source>
        <dbReference type="EMBL" id="WZN39583.1"/>
    </source>
</evidence>
<evidence type="ECO:0000313" key="2">
    <source>
        <dbReference type="Proteomes" id="UP001485459"/>
    </source>
</evidence>
<dbReference type="Pfam" id="PF13620">
    <property type="entry name" value="CarboxypepD_reg"/>
    <property type="match status" value="1"/>
</dbReference>
<accession>A0ABZ2YIR5</accession>
<dbReference type="Gene3D" id="2.60.40.1120">
    <property type="entry name" value="Carboxypeptidase-like, regulatory domain"/>
    <property type="match status" value="1"/>
</dbReference>
<organism evidence="1 2">
    <name type="scientific">Chitinophaga pollutisoli</name>
    <dbReference type="NCBI Taxonomy" id="3133966"/>
    <lineage>
        <taxon>Bacteria</taxon>
        <taxon>Pseudomonadati</taxon>
        <taxon>Bacteroidota</taxon>
        <taxon>Chitinophagia</taxon>
        <taxon>Chitinophagales</taxon>
        <taxon>Chitinophagaceae</taxon>
        <taxon>Chitinophaga</taxon>
    </lineage>
</organism>
<dbReference type="RefSeq" id="WP_341834561.1">
    <property type="nucleotide sequence ID" value="NZ_CP149822.1"/>
</dbReference>
<dbReference type="EMBL" id="CP149822">
    <property type="protein sequence ID" value="WZN39583.1"/>
    <property type="molecule type" value="Genomic_DNA"/>
</dbReference>
<keyword evidence="2" id="KW-1185">Reference proteome</keyword>
<name>A0ABZ2YIR5_9BACT</name>
<gene>
    <name evidence="1" type="ORF">WJU16_16400</name>
</gene>
<reference evidence="2" key="1">
    <citation type="submission" date="2024-03" db="EMBL/GenBank/DDBJ databases">
        <title>Chitinophaga horti sp. nov., isolated from garden soil.</title>
        <authorList>
            <person name="Lee D.S."/>
            <person name="Han D.M."/>
            <person name="Baek J.H."/>
            <person name="Choi D.G."/>
            <person name="Jeon J.H."/>
            <person name="Jeon C.O."/>
        </authorList>
    </citation>
    <scope>NUCLEOTIDE SEQUENCE [LARGE SCALE GENOMIC DNA]</scope>
    <source>
        <strain evidence="2">GPA1</strain>
    </source>
</reference>
<proteinExistence type="predicted"/>
<dbReference type="SUPFAM" id="SSF49464">
    <property type="entry name" value="Carboxypeptidase regulatory domain-like"/>
    <property type="match status" value="1"/>
</dbReference>
<dbReference type="InterPro" id="IPR008969">
    <property type="entry name" value="CarboxyPept-like_regulatory"/>
</dbReference>
<protein>
    <submittedName>
        <fullName evidence="1">Carboxypeptidase regulatory-like domain-containing protein</fullName>
    </submittedName>
</protein>
<dbReference type="Proteomes" id="UP001485459">
    <property type="component" value="Chromosome"/>
</dbReference>